<dbReference type="EMBL" id="JBHSMQ010000003">
    <property type="protein sequence ID" value="MFC5455434.1"/>
    <property type="molecule type" value="Genomic_DNA"/>
</dbReference>
<dbReference type="Proteomes" id="UP001596052">
    <property type="component" value="Unassembled WGS sequence"/>
</dbReference>
<comment type="caution">
    <text evidence="1">The sequence shown here is derived from an EMBL/GenBank/DDBJ whole genome shotgun (WGS) entry which is preliminary data.</text>
</comment>
<sequence>MKTNRDAFENDLSALRRRTLPAEWREEMLQAAVQKPRGMRTPRWLLACWGLAWTATLAMHCTMPGEQEAAQASSPSEATPPRLWQERAAAIEALLAAN</sequence>
<accession>A0ABW0KPX7</accession>
<evidence type="ECO:0000313" key="1">
    <source>
        <dbReference type="EMBL" id="MFC5455434.1"/>
    </source>
</evidence>
<gene>
    <name evidence="1" type="ORF">ACFQDI_11240</name>
</gene>
<keyword evidence="2" id="KW-1185">Reference proteome</keyword>
<evidence type="ECO:0000313" key="2">
    <source>
        <dbReference type="Proteomes" id="UP001596052"/>
    </source>
</evidence>
<proteinExistence type="predicted"/>
<name>A0ABW0KPX7_9BACT</name>
<reference evidence="2" key="1">
    <citation type="journal article" date="2019" name="Int. J. Syst. Evol. Microbiol.">
        <title>The Global Catalogue of Microorganisms (GCM) 10K type strain sequencing project: providing services to taxonomists for standard genome sequencing and annotation.</title>
        <authorList>
            <consortium name="The Broad Institute Genomics Platform"/>
            <consortium name="The Broad Institute Genome Sequencing Center for Infectious Disease"/>
            <person name="Wu L."/>
            <person name="Ma J."/>
        </authorList>
    </citation>
    <scope>NUCLEOTIDE SEQUENCE [LARGE SCALE GENOMIC DNA]</scope>
    <source>
        <strain evidence="2">CGMCC 4.1469</strain>
    </source>
</reference>
<organism evidence="1 2">
    <name type="scientific">Prosthecobacter fluviatilis</name>
    <dbReference type="NCBI Taxonomy" id="445931"/>
    <lineage>
        <taxon>Bacteria</taxon>
        <taxon>Pseudomonadati</taxon>
        <taxon>Verrucomicrobiota</taxon>
        <taxon>Verrucomicrobiia</taxon>
        <taxon>Verrucomicrobiales</taxon>
        <taxon>Verrucomicrobiaceae</taxon>
        <taxon>Prosthecobacter</taxon>
    </lineage>
</organism>
<protein>
    <submittedName>
        <fullName evidence="1">Uncharacterized protein</fullName>
    </submittedName>
</protein>
<dbReference type="RefSeq" id="WP_377166507.1">
    <property type="nucleotide sequence ID" value="NZ_JBHSMQ010000003.1"/>
</dbReference>